<evidence type="ECO:0000313" key="5">
    <source>
        <dbReference type="Proteomes" id="UP000029121"/>
    </source>
</evidence>
<dbReference type="Pfam" id="PF14392">
    <property type="entry name" value="zf-CCHC_4"/>
    <property type="match status" value="1"/>
</dbReference>
<evidence type="ECO:0000259" key="2">
    <source>
        <dbReference type="Pfam" id="PF14111"/>
    </source>
</evidence>
<dbReference type="STRING" id="81985.R0H3F1"/>
<dbReference type="InterPro" id="IPR025558">
    <property type="entry name" value="DUF4283"/>
</dbReference>
<dbReference type="Proteomes" id="UP000029121">
    <property type="component" value="Unassembled WGS sequence"/>
</dbReference>
<dbReference type="PANTHER" id="PTHR31286">
    <property type="entry name" value="GLYCINE-RICH CELL WALL STRUCTURAL PROTEIN 1.8-LIKE"/>
    <property type="match status" value="1"/>
</dbReference>
<feature type="domain" description="Zinc knuckle CX2CX4HX4C" evidence="3">
    <location>
        <begin position="235"/>
        <end position="278"/>
    </location>
</feature>
<protein>
    <recommendedName>
        <fullName evidence="6">DUF4283 domain-containing protein</fullName>
    </recommendedName>
</protein>
<organism evidence="4 5">
    <name type="scientific">Capsella rubella</name>
    <dbReference type="NCBI Taxonomy" id="81985"/>
    <lineage>
        <taxon>Eukaryota</taxon>
        <taxon>Viridiplantae</taxon>
        <taxon>Streptophyta</taxon>
        <taxon>Embryophyta</taxon>
        <taxon>Tracheophyta</taxon>
        <taxon>Spermatophyta</taxon>
        <taxon>Magnoliopsida</taxon>
        <taxon>eudicotyledons</taxon>
        <taxon>Gunneridae</taxon>
        <taxon>Pentapetalae</taxon>
        <taxon>rosids</taxon>
        <taxon>malvids</taxon>
        <taxon>Brassicales</taxon>
        <taxon>Brassicaceae</taxon>
        <taxon>Camelineae</taxon>
        <taxon>Capsella</taxon>
    </lineage>
</organism>
<feature type="non-terminal residue" evidence="4">
    <location>
        <position position="1"/>
    </location>
</feature>
<feature type="region of interest" description="Disordered" evidence="1">
    <location>
        <begin position="290"/>
        <end position="426"/>
    </location>
</feature>
<proteinExistence type="predicted"/>
<evidence type="ECO:0000256" key="1">
    <source>
        <dbReference type="SAM" id="MobiDB-lite"/>
    </source>
</evidence>
<gene>
    <name evidence="4" type="ORF">CARUB_v10017017mg</name>
</gene>
<sequence length="521" mass="58319">IAISGGIRKVLLEVWSEIVGIARGSLAYKVSSSRLSVHSHSNFVSLLSFRVFLCFVWLQSRLITMSQSSLVKSGGSRKQKVAMAPKRKIKILMFDNAALIEGYSKTMIGRCMNPRMQDMKSLLFMLPRIWQLENRVVGADLGIRRFQFDFDREEDIAEVLKMELFHFDYWMLSLVRWEPSVDASYPSAVKFWIRVLGVPLQYWADPTFRSIGEALGFVEEVDINGGRVRVILDGFKPLCFETEMEFSTGDEVSVTLRYERLFGYCRRCFSLCHDEAHCCPPSSPPTHPAYGDDGSWRNQSYRGAVNHDRRRGAKMEKQKGSHPARGEGEGTSSGNKKQLSSSSQSVSRGRSGFYPGESSHRPRRQSNRDLPQEPRKPIPEVVAPVTASMEPREVPEVESKKKQVKKPLFQEEPAEEGGREDAFSRMEDSSVIADVGTCVGDARSLEVENVENSDVLSPPQLDAVMIAALDEEFLDAGEEDTLTAAMEEEAMPDHDGKVEMEQNKTVGGVEAGGDEVGVDRV</sequence>
<dbReference type="InterPro" id="IPR040256">
    <property type="entry name" value="At4g02000-like"/>
</dbReference>
<feature type="compositionally biased region" description="Low complexity" evidence="1">
    <location>
        <begin position="332"/>
        <end position="351"/>
    </location>
</feature>
<feature type="compositionally biased region" description="Basic and acidic residues" evidence="1">
    <location>
        <begin position="313"/>
        <end position="328"/>
    </location>
</feature>
<dbReference type="InterPro" id="IPR025836">
    <property type="entry name" value="Zn_knuckle_CX2CX4HX4C"/>
</dbReference>
<feature type="compositionally biased region" description="Basic and acidic residues" evidence="1">
    <location>
        <begin position="390"/>
        <end position="401"/>
    </location>
</feature>
<keyword evidence="5" id="KW-1185">Reference proteome</keyword>
<dbReference type="AlphaFoldDB" id="R0H3F1"/>
<dbReference type="PANTHER" id="PTHR31286:SF178">
    <property type="entry name" value="DUF4283 DOMAIN-CONTAINING PROTEIN"/>
    <property type="match status" value="1"/>
</dbReference>
<reference evidence="5" key="1">
    <citation type="journal article" date="2013" name="Nat. Genet.">
        <title>The Capsella rubella genome and the genomic consequences of rapid mating system evolution.</title>
        <authorList>
            <person name="Slotte T."/>
            <person name="Hazzouri K.M."/>
            <person name="Agren J.A."/>
            <person name="Koenig D."/>
            <person name="Maumus F."/>
            <person name="Guo Y.L."/>
            <person name="Steige K."/>
            <person name="Platts A.E."/>
            <person name="Escobar J.S."/>
            <person name="Newman L.K."/>
            <person name="Wang W."/>
            <person name="Mandakova T."/>
            <person name="Vello E."/>
            <person name="Smith L.M."/>
            <person name="Henz S.R."/>
            <person name="Steffen J."/>
            <person name="Takuno S."/>
            <person name="Brandvain Y."/>
            <person name="Coop G."/>
            <person name="Andolfatto P."/>
            <person name="Hu T.T."/>
            <person name="Blanchette M."/>
            <person name="Clark R.M."/>
            <person name="Quesneville H."/>
            <person name="Nordborg M."/>
            <person name="Gaut B.S."/>
            <person name="Lysak M.A."/>
            <person name="Jenkins J."/>
            <person name="Grimwood J."/>
            <person name="Chapman J."/>
            <person name="Prochnik S."/>
            <person name="Shu S."/>
            <person name="Rokhsar D."/>
            <person name="Schmutz J."/>
            <person name="Weigel D."/>
            <person name="Wright S.I."/>
        </authorList>
    </citation>
    <scope>NUCLEOTIDE SEQUENCE [LARGE SCALE GENOMIC DNA]</scope>
    <source>
        <strain evidence="5">cv. Monte Gargano</strain>
    </source>
</reference>
<name>R0H3F1_9BRAS</name>
<dbReference type="eggNOG" id="KOG1075">
    <property type="taxonomic scope" value="Eukaryota"/>
</dbReference>
<evidence type="ECO:0008006" key="6">
    <source>
        <dbReference type="Google" id="ProtNLM"/>
    </source>
</evidence>
<evidence type="ECO:0000259" key="3">
    <source>
        <dbReference type="Pfam" id="PF14392"/>
    </source>
</evidence>
<feature type="compositionally biased region" description="Basic and acidic residues" evidence="1">
    <location>
        <begin position="366"/>
        <end position="378"/>
    </location>
</feature>
<evidence type="ECO:0000313" key="4">
    <source>
        <dbReference type="EMBL" id="EOA23804.1"/>
    </source>
</evidence>
<feature type="region of interest" description="Disordered" evidence="1">
    <location>
        <begin position="490"/>
        <end position="521"/>
    </location>
</feature>
<feature type="compositionally biased region" description="Basic and acidic residues" evidence="1">
    <location>
        <begin position="491"/>
        <end position="502"/>
    </location>
</feature>
<dbReference type="Pfam" id="PF14111">
    <property type="entry name" value="DUF4283"/>
    <property type="match status" value="1"/>
</dbReference>
<dbReference type="EMBL" id="KB870809">
    <property type="protein sequence ID" value="EOA23804.1"/>
    <property type="molecule type" value="Genomic_DNA"/>
</dbReference>
<feature type="compositionally biased region" description="Basic and acidic residues" evidence="1">
    <location>
        <begin position="416"/>
        <end position="426"/>
    </location>
</feature>
<feature type="domain" description="DUF4283" evidence="2">
    <location>
        <begin position="105"/>
        <end position="182"/>
    </location>
</feature>
<accession>R0H3F1</accession>